<evidence type="ECO:0000259" key="1">
    <source>
        <dbReference type="Pfam" id="PF12499"/>
    </source>
</evidence>
<proteinExistence type="predicted"/>
<reference evidence="2" key="1">
    <citation type="journal article" date="2021" name="Proc. Natl. Acad. Sci. U.S.A.">
        <title>Three genomes in the algal genus Volvox reveal the fate of a haploid sex-determining region after a transition to homothallism.</title>
        <authorList>
            <person name="Yamamoto K."/>
            <person name="Hamaji T."/>
            <person name="Kawai-Toyooka H."/>
            <person name="Matsuzaki R."/>
            <person name="Takahashi F."/>
            <person name="Nishimura Y."/>
            <person name="Kawachi M."/>
            <person name="Noguchi H."/>
            <person name="Minakuchi Y."/>
            <person name="Umen J.G."/>
            <person name="Toyoda A."/>
            <person name="Nozaki H."/>
        </authorList>
    </citation>
    <scope>NUCLEOTIDE SEQUENCE</scope>
    <source>
        <strain evidence="2">NIES-3786</strain>
    </source>
</reference>
<feature type="non-terminal residue" evidence="2">
    <location>
        <position position="307"/>
    </location>
</feature>
<dbReference type="EMBL" id="BNCP01000072">
    <property type="protein sequence ID" value="GIL92059.1"/>
    <property type="molecule type" value="Genomic_DNA"/>
</dbReference>
<name>A0A8J4CZQ7_9CHLO</name>
<protein>
    <recommendedName>
        <fullName evidence="1">Pherophorin domain-containing protein</fullName>
    </recommendedName>
</protein>
<keyword evidence="3" id="KW-1185">Reference proteome</keyword>
<dbReference type="InterPro" id="IPR024616">
    <property type="entry name" value="Pherophorin"/>
</dbReference>
<accession>A0A8J4CZQ7</accession>
<comment type="caution">
    <text evidence="2">The sequence shown here is derived from an EMBL/GenBank/DDBJ whole genome shotgun (WGS) entry which is preliminary data.</text>
</comment>
<sequence>PPPSPPPSCIVCAYVTLQPSAAVTFPYQIPSEQCQAYADIIVSNVTSTSASVGAVLLQVSPVTCGDDFIKVCFVFSSGADASKLQPYMEVLVPSWILGGSGGAACPPYLNGYTVTAAVAGNGHPASPPSSGCLDYITAAACAAPPSPVPARVCNTTQRLTPFAATPFLETYPGRKTTTLYCFNISLVTPVDPDSFCGSTTTLRSVEIWADVDQRARIKGFGLQTAGSTGFTFVPQIWGPVDEATNIIAVKTSAFYWALSDANGGKVCLELDGPATPQTICKFNGGACWIALFDESKDCCPIYQAALP</sequence>
<evidence type="ECO:0000313" key="2">
    <source>
        <dbReference type="EMBL" id="GIL92059.1"/>
    </source>
</evidence>
<gene>
    <name evidence="2" type="ORF">Vretifemale_19550</name>
</gene>
<dbReference type="Proteomes" id="UP000747110">
    <property type="component" value="Unassembled WGS sequence"/>
</dbReference>
<feature type="domain" description="Pherophorin" evidence="1">
    <location>
        <begin position="149"/>
        <end position="300"/>
    </location>
</feature>
<dbReference type="OrthoDB" id="10531198at2759"/>
<dbReference type="Pfam" id="PF12499">
    <property type="entry name" value="DUF3707"/>
    <property type="match status" value="1"/>
</dbReference>
<evidence type="ECO:0000313" key="3">
    <source>
        <dbReference type="Proteomes" id="UP000747110"/>
    </source>
</evidence>
<organism evidence="2 3">
    <name type="scientific">Volvox reticuliferus</name>
    <dbReference type="NCBI Taxonomy" id="1737510"/>
    <lineage>
        <taxon>Eukaryota</taxon>
        <taxon>Viridiplantae</taxon>
        <taxon>Chlorophyta</taxon>
        <taxon>core chlorophytes</taxon>
        <taxon>Chlorophyceae</taxon>
        <taxon>CS clade</taxon>
        <taxon>Chlamydomonadales</taxon>
        <taxon>Volvocaceae</taxon>
        <taxon>Volvox</taxon>
    </lineage>
</organism>
<dbReference type="AlphaFoldDB" id="A0A8J4CZQ7"/>